<protein>
    <submittedName>
        <fullName evidence="1">Uncharacterized protein</fullName>
    </submittedName>
</protein>
<dbReference type="EMBL" id="RHFK02000005">
    <property type="protein sequence ID" value="TWW75950.1"/>
    <property type="molecule type" value="Genomic_DNA"/>
</dbReference>
<accession>A0A5C6PCG5</accession>
<comment type="caution">
    <text evidence="1">The sequence shown here is derived from an EMBL/GenBank/DDBJ whole genome shotgun (WGS) entry which is preliminary data.</text>
</comment>
<dbReference type="AlphaFoldDB" id="A0A5C6PCG5"/>
<proteinExistence type="predicted"/>
<sequence>MADYEEQLSDEEKVKSLISPRRRPRWRTFALAFAATFDRVRRRNPAAADLNFRSLRTSTEGSFYGPDSK</sequence>
<evidence type="ECO:0000313" key="1">
    <source>
        <dbReference type="EMBL" id="TWW75950.1"/>
    </source>
</evidence>
<dbReference type="Proteomes" id="UP000324091">
    <property type="component" value="Chromosome 13"/>
</dbReference>
<reference evidence="1 2" key="1">
    <citation type="submission" date="2019-04" db="EMBL/GenBank/DDBJ databases">
        <title>Chromosome genome assembly for Takifugu flavidus.</title>
        <authorList>
            <person name="Xiao S."/>
        </authorList>
    </citation>
    <scope>NUCLEOTIDE SEQUENCE [LARGE SCALE GENOMIC DNA]</scope>
    <source>
        <strain evidence="1">HTHZ2018</strain>
        <tissue evidence="1">Muscle</tissue>
    </source>
</reference>
<evidence type="ECO:0000313" key="2">
    <source>
        <dbReference type="Proteomes" id="UP000324091"/>
    </source>
</evidence>
<gene>
    <name evidence="1" type="ORF">D4764_13G0006120</name>
</gene>
<keyword evidence="2" id="KW-1185">Reference proteome</keyword>
<organism evidence="1 2">
    <name type="scientific">Takifugu flavidus</name>
    <name type="common">sansaifugu</name>
    <dbReference type="NCBI Taxonomy" id="433684"/>
    <lineage>
        <taxon>Eukaryota</taxon>
        <taxon>Metazoa</taxon>
        <taxon>Chordata</taxon>
        <taxon>Craniata</taxon>
        <taxon>Vertebrata</taxon>
        <taxon>Euteleostomi</taxon>
        <taxon>Actinopterygii</taxon>
        <taxon>Neopterygii</taxon>
        <taxon>Teleostei</taxon>
        <taxon>Neoteleostei</taxon>
        <taxon>Acanthomorphata</taxon>
        <taxon>Eupercaria</taxon>
        <taxon>Tetraodontiformes</taxon>
        <taxon>Tetradontoidea</taxon>
        <taxon>Tetraodontidae</taxon>
        <taxon>Takifugu</taxon>
    </lineage>
</organism>
<name>A0A5C6PCG5_9TELE</name>